<evidence type="ECO:0000256" key="1">
    <source>
        <dbReference type="SAM" id="MobiDB-lite"/>
    </source>
</evidence>
<feature type="compositionally biased region" description="Basic residues" evidence="1">
    <location>
        <begin position="223"/>
        <end position="232"/>
    </location>
</feature>
<keyword evidence="3" id="KW-1185">Reference proteome</keyword>
<feature type="compositionally biased region" description="Basic and acidic residues" evidence="1">
    <location>
        <begin position="164"/>
        <end position="176"/>
    </location>
</feature>
<feature type="region of interest" description="Disordered" evidence="1">
    <location>
        <begin position="48"/>
        <end position="76"/>
    </location>
</feature>
<dbReference type="Proteomes" id="UP000314294">
    <property type="component" value="Unassembled WGS sequence"/>
</dbReference>
<protein>
    <submittedName>
        <fullName evidence="2">Uncharacterized protein</fullName>
    </submittedName>
</protein>
<sequence>MGRGQGEGGKTEEVWLLVITALPAAAYNSSIPLPSLLTTHPAPYLRTAAPQSPPFSNHNHSPAVPSGCPSTSTASNPISNPKPFSLPGSPLTPVCLAALRSLLPICAPVCVPPAPTLCQQHHTTARETQERGMLRDGGEGWEEKREMDGGEEGGGGGGGEDGSEWERDGGRRERGITRLGAWRMGTGAKESGREGKGGGLWVEKACMNSQGMGGGGDGERLKGVNRRGARAR</sequence>
<gene>
    <name evidence="2" type="ORF">EYF80_006159</name>
</gene>
<accession>A0A4Z2J118</accession>
<feature type="region of interest" description="Disordered" evidence="1">
    <location>
        <begin position="121"/>
        <end position="232"/>
    </location>
</feature>
<dbReference type="EMBL" id="SRLO01000032">
    <property type="protein sequence ID" value="TNN83641.1"/>
    <property type="molecule type" value="Genomic_DNA"/>
</dbReference>
<feature type="compositionally biased region" description="Basic and acidic residues" evidence="1">
    <location>
        <begin position="124"/>
        <end position="148"/>
    </location>
</feature>
<dbReference type="AlphaFoldDB" id="A0A4Z2J118"/>
<reference evidence="2 3" key="1">
    <citation type="submission" date="2019-03" db="EMBL/GenBank/DDBJ databases">
        <title>First draft genome of Liparis tanakae, snailfish: a comprehensive survey of snailfish specific genes.</title>
        <authorList>
            <person name="Kim W."/>
            <person name="Song I."/>
            <person name="Jeong J.-H."/>
            <person name="Kim D."/>
            <person name="Kim S."/>
            <person name="Ryu S."/>
            <person name="Song J.Y."/>
            <person name="Lee S.K."/>
        </authorList>
    </citation>
    <scope>NUCLEOTIDE SEQUENCE [LARGE SCALE GENOMIC DNA]</scope>
    <source>
        <tissue evidence="2">Muscle</tissue>
    </source>
</reference>
<name>A0A4Z2J118_9TELE</name>
<organism evidence="2 3">
    <name type="scientific">Liparis tanakae</name>
    <name type="common">Tanaka's snailfish</name>
    <dbReference type="NCBI Taxonomy" id="230148"/>
    <lineage>
        <taxon>Eukaryota</taxon>
        <taxon>Metazoa</taxon>
        <taxon>Chordata</taxon>
        <taxon>Craniata</taxon>
        <taxon>Vertebrata</taxon>
        <taxon>Euteleostomi</taxon>
        <taxon>Actinopterygii</taxon>
        <taxon>Neopterygii</taxon>
        <taxon>Teleostei</taxon>
        <taxon>Neoteleostei</taxon>
        <taxon>Acanthomorphata</taxon>
        <taxon>Eupercaria</taxon>
        <taxon>Perciformes</taxon>
        <taxon>Cottioidei</taxon>
        <taxon>Cottales</taxon>
        <taxon>Liparidae</taxon>
        <taxon>Liparis</taxon>
    </lineage>
</organism>
<evidence type="ECO:0000313" key="3">
    <source>
        <dbReference type="Proteomes" id="UP000314294"/>
    </source>
</evidence>
<comment type="caution">
    <text evidence="2">The sequence shown here is derived from an EMBL/GenBank/DDBJ whole genome shotgun (WGS) entry which is preliminary data.</text>
</comment>
<evidence type="ECO:0000313" key="2">
    <source>
        <dbReference type="EMBL" id="TNN83641.1"/>
    </source>
</evidence>
<proteinExistence type="predicted"/>